<feature type="domain" description="Extensin-like C-terminal" evidence="1">
    <location>
        <begin position="192"/>
        <end position="367"/>
    </location>
</feature>
<name>A0A6I4UT88_9SPHN</name>
<protein>
    <recommendedName>
        <fullName evidence="1">Extensin-like C-terminal domain-containing protein</fullName>
    </recommendedName>
</protein>
<keyword evidence="3" id="KW-1185">Reference proteome</keyword>
<dbReference type="AlphaFoldDB" id="A0A6I4UT88"/>
<evidence type="ECO:0000313" key="2">
    <source>
        <dbReference type="EMBL" id="MXP40823.1"/>
    </source>
</evidence>
<dbReference type="Pfam" id="PF06904">
    <property type="entry name" value="Extensin-like_C"/>
    <property type="match status" value="1"/>
</dbReference>
<proteinExistence type="predicted"/>
<reference evidence="2 3" key="1">
    <citation type="submission" date="2019-12" db="EMBL/GenBank/DDBJ databases">
        <title>Genomic-based taxomic classification of the family Erythrobacteraceae.</title>
        <authorList>
            <person name="Xu L."/>
        </authorList>
    </citation>
    <scope>NUCLEOTIDE SEQUENCE [LARGE SCALE GENOMIC DNA]</scope>
    <source>
        <strain evidence="2 3">MCCC 1K02066</strain>
    </source>
</reference>
<evidence type="ECO:0000259" key="1">
    <source>
        <dbReference type="Pfam" id="PF06904"/>
    </source>
</evidence>
<accession>A0A6I4UT88</accession>
<evidence type="ECO:0000313" key="3">
    <source>
        <dbReference type="Proteomes" id="UP000469159"/>
    </source>
</evidence>
<comment type="caution">
    <text evidence="2">The sequence shown here is derived from an EMBL/GenBank/DDBJ whole genome shotgun (WGS) entry which is preliminary data.</text>
</comment>
<dbReference type="EMBL" id="WTYK01000002">
    <property type="protein sequence ID" value="MXP40823.1"/>
    <property type="molecule type" value="Genomic_DNA"/>
</dbReference>
<dbReference type="Proteomes" id="UP000469159">
    <property type="component" value="Unassembled WGS sequence"/>
</dbReference>
<dbReference type="InterPro" id="IPR009683">
    <property type="entry name" value="Extensin-like_C"/>
</dbReference>
<gene>
    <name evidence="2" type="ORF">GRI75_04075</name>
</gene>
<dbReference type="OrthoDB" id="9809788at2"/>
<sequence>MAGSAGAAPYGSCGRRGCGTSPRLVAARLPRRNLRGDRQSQIVSLHRGIAAAVRRHPQPGRATASGARNCRHGDRCCARPTLYRRWQPHCQSDGATEHATLARSRSWSHLHRHCTSHLGGTVRKVAHRSPVRVPSIDKPALALLIVGALFLAARAWLHDHPQHDPWAPLDLRHPPGWATQKKIAGLRGNPAECRAVLERSAVEFSVLDPAGEGECLREDRTVMTGLPLVPDRPPVTCAVGAALELWLVREVQPAAEELLGSPVERIEHFGAYSCRRLYGRGTGRWSEHATGNALDVGAFVLADGRRISVLGDWGGEDEQDDEAAFLHRVRDGACGIFGTVLSPDYNEAHRDHLHLDQASRGWGGFCR</sequence>
<organism evidence="2 3">
    <name type="scientific">Croceibacterium soli</name>
    <dbReference type="NCBI Taxonomy" id="1739690"/>
    <lineage>
        <taxon>Bacteria</taxon>
        <taxon>Pseudomonadati</taxon>
        <taxon>Pseudomonadota</taxon>
        <taxon>Alphaproteobacteria</taxon>
        <taxon>Sphingomonadales</taxon>
        <taxon>Erythrobacteraceae</taxon>
        <taxon>Croceibacterium</taxon>
    </lineage>
</organism>